<dbReference type="PANTHER" id="PTHR42954:SF2">
    <property type="entry name" value="FE(2+) TRANSPORT PROTEIN A"/>
    <property type="match status" value="1"/>
</dbReference>
<dbReference type="KEGG" id="bcq:BCQ_0784"/>
<name>B9J507_BACCQ</name>
<dbReference type="PANTHER" id="PTHR42954">
    <property type="entry name" value="FE(2+) TRANSPORT PROTEIN A"/>
    <property type="match status" value="1"/>
</dbReference>
<dbReference type="GO" id="GO:0046914">
    <property type="term" value="F:transition metal ion binding"/>
    <property type="evidence" value="ECO:0007669"/>
    <property type="project" value="InterPro"/>
</dbReference>
<proteinExistence type="predicted"/>
<dbReference type="AlphaFoldDB" id="B9J507"/>
<evidence type="ECO:0000259" key="2">
    <source>
        <dbReference type="SMART" id="SM00899"/>
    </source>
</evidence>
<dbReference type="InterPro" id="IPR008988">
    <property type="entry name" value="Transcriptional_repressor_C"/>
</dbReference>
<dbReference type="SMART" id="SM00899">
    <property type="entry name" value="FeoA"/>
    <property type="match status" value="1"/>
</dbReference>
<evidence type="ECO:0000313" key="4">
    <source>
        <dbReference type="Proteomes" id="UP000000441"/>
    </source>
</evidence>
<organism evidence="3 4">
    <name type="scientific">Bacillus cereus (strain Q1)</name>
    <dbReference type="NCBI Taxonomy" id="361100"/>
    <lineage>
        <taxon>Bacteria</taxon>
        <taxon>Bacillati</taxon>
        <taxon>Bacillota</taxon>
        <taxon>Bacilli</taxon>
        <taxon>Bacillales</taxon>
        <taxon>Bacillaceae</taxon>
        <taxon>Bacillus</taxon>
        <taxon>Bacillus cereus group</taxon>
    </lineage>
</organism>
<sequence length="95" mass="10661">MNIFKVQVTFMVSANKKPLSEFKTGEFVQIEKIQLEGTMKRRLLDLGFIPGATIKVLQRSPLGDPVAYQVSNTTIALRKEESSLIFGVLIGDDFR</sequence>
<keyword evidence="1" id="KW-0408">Iron</keyword>
<dbReference type="InterPro" id="IPR052713">
    <property type="entry name" value="FeoA"/>
</dbReference>
<dbReference type="InterPro" id="IPR038157">
    <property type="entry name" value="FeoA_core_dom"/>
</dbReference>
<accession>B9J507</accession>
<reference evidence="3 4" key="1">
    <citation type="journal article" date="2009" name="J. Bacteriol.">
        <title>Complete genome sequence of the extremophilic Bacillus cereus strain Q1 with industrial applications.</title>
        <authorList>
            <person name="Xiong Z."/>
            <person name="Jiang Y."/>
            <person name="Qi D."/>
            <person name="Lu H."/>
            <person name="Yang F."/>
            <person name="Yang J."/>
            <person name="Chen L."/>
            <person name="Sun L."/>
            <person name="Xu X."/>
            <person name="Xue Y."/>
            <person name="Zhu Y."/>
            <person name="Jin Q."/>
        </authorList>
    </citation>
    <scope>NUCLEOTIDE SEQUENCE [LARGE SCALE GENOMIC DNA]</scope>
    <source>
        <strain evidence="3 4">Q1</strain>
    </source>
</reference>
<dbReference type="SUPFAM" id="SSF50037">
    <property type="entry name" value="C-terminal domain of transcriptional repressors"/>
    <property type="match status" value="1"/>
</dbReference>
<gene>
    <name evidence="3" type="primary">feoA</name>
    <name evidence="3" type="ordered locus">BCQ_0784</name>
</gene>
<protein>
    <submittedName>
        <fullName evidence="3">Ferrous iron transport protein A</fullName>
    </submittedName>
</protein>
<dbReference type="HOGENOM" id="CLU_150646_12_1_9"/>
<dbReference type="Gene3D" id="2.30.30.90">
    <property type="match status" value="1"/>
</dbReference>
<evidence type="ECO:0000256" key="1">
    <source>
        <dbReference type="ARBA" id="ARBA00023004"/>
    </source>
</evidence>
<dbReference type="Pfam" id="PF04023">
    <property type="entry name" value="FeoA"/>
    <property type="match status" value="1"/>
</dbReference>
<dbReference type="InterPro" id="IPR007167">
    <property type="entry name" value="Fe-transptr_FeoA-like"/>
</dbReference>
<feature type="domain" description="Ferrous iron transporter FeoA-like" evidence="2">
    <location>
        <begin position="17"/>
        <end position="89"/>
    </location>
</feature>
<evidence type="ECO:0000313" key="3">
    <source>
        <dbReference type="EMBL" id="ACM11237.1"/>
    </source>
</evidence>
<dbReference type="EMBL" id="CP000227">
    <property type="protein sequence ID" value="ACM11237.1"/>
    <property type="molecule type" value="Genomic_DNA"/>
</dbReference>
<dbReference type="Proteomes" id="UP000000441">
    <property type="component" value="Chromosome"/>
</dbReference>